<evidence type="ECO:0000313" key="1">
    <source>
        <dbReference type="EMBL" id="MBK1818239.1"/>
    </source>
</evidence>
<sequence length="114" mass="12298">MRFEIVNSKCGPDRLAISPEPPVGENEFNAAVREMAKSEVLHPALTFSLDDGDILIDGIQQSGPVNPQQIAALSAFIEAAVSEIAQQDRLDAQLHDQLVELFSRSSGLAIKPDS</sequence>
<dbReference type="Proteomes" id="UP000600139">
    <property type="component" value="Unassembled WGS sequence"/>
</dbReference>
<reference evidence="1" key="1">
    <citation type="submission" date="2021-01" db="EMBL/GenBank/DDBJ databases">
        <title>Modified the classification status of verrucomicrobia.</title>
        <authorList>
            <person name="Feng X."/>
        </authorList>
    </citation>
    <scope>NUCLEOTIDE SEQUENCE</scope>
    <source>
        <strain evidence="1">JCM 18052</strain>
    </source>
</reference>
<keyword evidence="2" id="KW-1185">Reference proteome</keyword>
<dbReference type="EMBL" id="JAENIK010000013">
    <property type="protein sequence ID" value="MBK1818239.1"/>
    <property type="molecule type" value="Genomic_DNA"/>
</dbReference>
<organism evidence="1 2">
    <name type="scientific">Luteolibacter yonseiensis</name>
    <dbReference type="NCBI Taxonomy" id="1144680"/>
    <lineage>
        <taxon>Bacteria</taxon>
        <taxon>Pseudomonadati</taxon>
        <taxon>Verrucomicrobiota</taxon>
        <taxon>Verrucomicrobiia</taxon>
        <taxon>Verrucomicrobiales</taxon>
        <taxon>Verrucomicrobiaceae</taxon>
        <taxon>Luteolibacter</taxon>
    </lineage>
</organism>
<gene>
    <name evidence="1" type="ORF">JIN84_21635</name>
</gene>
<dbReference type="RefSeq" id="WP_200353188.1">
    <property type="nucleotide sequence ID" value="NZ_BAABHZ010000002.1"/>
</dbReference>
<evidence type="ECO:0000313" key="2">
    <source>
        <dbReference type="Proteomes" id="UP000600139"/>
    </source>
</evidence>
<comment type="caution">
    <text evidence="1">The sequence shown here is derived from an EMBL/GenBank/DDBJ whole genome shotgun (WGS) entry which is preliminary data.</text>
</comment>
<name>A0A934RAY3_9BACT</name>
<protein>
    <submittedName>
        <fullName evidence="1">Uncharacterized protein</fullName>
    </submittedName>
</protein>
<dbReference type="AlphaFoldDB" id="A0A934RAY3"/>
<accession>A0A934RAY3</accession>
<proteinExistence type="predicted"/>